<name>A0A101T846_9ACTN</name>
<keyword evidence="3" id="KW-1185">Reference proteome</keyword>
<feature type="region of interest" description="Disordered" evidence="1">
    <location>
        <begin position="133"/>
        <end position="154"/>
    </location>
</feature>
<proteinExistence type="predicted"/>
<dbReference type="AlphaFoldDB" id="A0A101T846"/>
<dbReference type="RefSeq" id="WP_059202426.1">
    <property type="nucleotide sequence ID" value="NZ_JBIRRP010000002.1"/>
</dbReference>
<evidence type="ECO:0000313" key="3">
    <source>
        <dbReference type="Proteomes" id="UP000052982"/>
    </source>
</evidence>
<dbReference type="OrthoDB" id="4338350at2"/>
<reference evidence="2 3" key="1">
    <citation type="submission" date="2015-10" db="EMBL/GenBank/DDBJ databases">
        <title>Draft genome sequence of Streptomyces griseoruber DSM 40281, type strain for the species Streptomyces griseoruber.</title>
        <authorList>
            <person name="Ruckert C."/>
            <person name="Winkler A."/>
            <person name="Kalinowski J."/>
            <person name="Kampfer P."/>
            <person name="Glaeser S."/>
        </authorList>
    </citation>
    <scope>NUCLEOTIDE SEQUENCE [LARGE SCALE GENOMIC DNA]</scope>
    <source>
        <strain evidence="2 3">DSM 40281</strain>
    </source>
</reference>
<dbReference type="Proteomes" id="UP000052982">
    <property type="component" value="Unassembled WGS sequence"/>
</dbReference>
<dbReference type="EMBL" id="LMWW01000007">
    <property type="protein sequence ID" value="KUN87445.1"/>
    <property type="molecule type" value="Genomic_DNA"/>
</dbReference>
<dbReference type="STRING" id="1943.AQJ64_04625"/>
<feature type="compositionally biased region" description="Pro residues" evidence="1">
    <location>
        <begin position="137"/>
        <end position="151"/>
    </location>
</feature>
<gene>
    <name evidence="2" type="ORF">AQJ64_04625</name>
</gene>
<comment type="caution">
    <text evidence="2">The sequence shown here is derived from an EMBL/GenBank/DDBJ whole genome shotgun (WGS) entry which is preliminary data.</text>
</comment>
<evidence type="ECO:0000313" key="2">
    <source>
        <dbReference type="EMBL" id="KUN87445.1"/>
    </source>
</evidence>
<protein>
    <submittedName>
        <fullName evidence="2">Nucleopolyhedrovirus P10 family protein</fullName>
    </submittedName>
</protein>
<sequence length="240" mass="24354">MNRSTSAARAVRHQLGLGRLLPLGGPRDGAWIVEEAANGVLRAAVRDVPGVRLGVLRLAPADPGDADEPVVPPPPSGLPPGPLRVTADFAASPAQPLPSTATRLRRALATAATERLGLAVSEVDLRVTELLDGDEPAPAPAAPPAAPPAGPPLTGEEALAAEAALSVPGVTGLTGVLGRAVRLESVEDTTAAALPHRHTRVEITVGADHRAVDVARQVRVTVSEALADHPTVTVLVTGVG</sequence>
<evidence type="ECO:0000256" key="1">
    <source>
        <dbReference type="SAM" id="MobiDB-lite"/>
    </source>
</evidence>
<accession>A0A101T846</accession>
<organism evidence="2 3">
    <name type="scientific">Streptomyces griseoruber</name>
    <dbReference type="NCBI Taxonomy" id="1943"/>
    <lineage>
        <taxon>Bacteria</taxon>
        <taxon>Bacillati</taxon>
        <taxon>Actinomycetota</taxon>
        <taxon>Actinomycetes</taxon>
        <taxon>Kitasatosporales</taxon>
        <taxon>Streptomycetaceae</taxon>
        <taxon>Streptomyces</taxon>
    </lineage>
</organism>